<dbReference type="AlphaFoldDB" id="A0A507D8I4"/>
<gene>
    <name evidence="1" type="ORF">SeMB42_g03177</name>
</gene>
<proteinExistence type="predicted"/>
<dbReference type="EMBL" id="QEAN01000109">
    <property type="protein sequence ID" value="TPX47833.1"/>
    <property type="molecule type" value="Genomic_DNA"/>
</dbReference>
<name>A0A507D8I4_9FUNG</name>
<accession>A0A507D8I4</accession>
<evidence type="ECO:0000313" key="2">
    <source>
        <dbReference type="Proteomes" id="UP000317494"/>
    </source>
</evidence>
<evidence type="ECO:0000313" key="1">
    <source>
        <dbReference type="EMBL" id="TPX47833.1"/>
    </source>
</evidence>
<reference evidence="1 2" key="1">
    <citation type="journal article" date="2019" name="Sci. Rep.">
        <title>Comparative genomics of chytrid fungi reveal insights into the obligate biotrophic and pathogenic lifestyle of Synchytrium endobioticum.</title>
        <authorList>
            <person name="van de Vossenberg B.T.L.H."/>
            <person name="Warris S."/>
            <person name="Nguyen H.D.T."/>
            <person name="van Gent-Pelzer M.P.E."/>
            <person name="Joly D.L."/>
            <person name="van de Geest H.C."/>
            <person name="Bonants P.J.M."/>
            <person name="Smith D.S."/>
            <person name="Levesque C.A."/>
            <person name="van der Lee T.A.J."/>
        </authorList>
    </citation>
    <scope>NUCLEOTIDE SEQUENCE [LARGE SCALE GENOMIC DNA]</scope>
    <source>
        <strain evidence="1 2">MB42</strain>
    </source>
</reference>
<sequence length="264" mass="30144">MTMQRDHMTCEIQRTVTEDALTVSTDRKSPAQLREYKHIMPLPSKELPDNIVKVTIKHSLNEGASVYALAQYSQVARSWRKAVNQLLKDIIMNQRQSSSCHHVVSNVGPSIIMDDLLSSLIGMSDICSNLDCLQMLDEFETVGLYRLSSSHRRVCVNCYETHTSAAADMQDTRKHHEHNHVISMLVDRDVGLGDEDFKRVDKLLTFMNVEEILQYYGRVNARRAEVESKLETLRNGSNWVGDGKKVNVGRYIKWGEGGYLIERM</sequence>
<keyword evidence="2" id="KW-1185">Reference proteome</keyword>
<organism evidence="1 2">
    <name type="scientific">Synchytrium endobioticum</name>
    <dbReference type="NCBI Taxonomy" id="286115"/>
    <lineage>
        <taxon>Eukaryota</taxon>
        <taxon>Fungi</taxon>
        <taxon>Fungi incertae sedis</taxon>
        <taxon>Chytridiomycota</taxon>
        <taxon>Chytridiomycota incertae sedis</taxon>
        <taxon>Chytridiomycetes</taxon>
        <taxon>Synchytriales</taxon>
        <taxon>Synchytriaceae</taxon>
        <taxon>Synchytrium</taxon>
    </lineage>
</organism>
<comment type="caution">
    <text evidence="1">The sequence shown here is derived from an EMBL/GenBank/DDBJ whole genome shotgun (WGS) entry which is preliminary data.</text>
</comment>
<dbReference type="Proteomes" id="UP000317494">
    <property type="component" value="Unassembled WGS sequence"/>
</dbReference>
<protein>
    <submittedName>
        <fullName evidence="1">Uncharacterized protein</fullName>
    </submittedName>
</protein>
<dbReference type="VEuPathDB" id="FungiDB:SeMB42_g03177"/>